<evidence type="ECO:0000313" key="1">
    <source>
        <dbReference type="EMBL" id="KGN44173.1"/>
    </source>
</evidence>
<reference evidence="1 2" key="2">
    <citation type="journal article" date="2009" name="PLoS ONE">
        <title>An integrated genetic and cytogenetic map of the cucumber genome.</title>
        <authorList>
            <person name="Ren Y."/>
            <person name="Zhang Z."/>
            <person name="Liu J."/>
            <person name="Staub J.E."/>
            <person name="Han Y."/>
            <person name="Cheng Z."/>
            <person name="Li X."/>
            <person name="Lu J."/>
            <person name="Miao H."/>
            <person name="Kang H."/>
            <person name="Xie B."/>
            <person name="Gu X."/>
            <person name="Wang X."/>
            <person name="Du Y."/>
            <person name="Jin W."/>
            <person name="Huang S."/>
        </authorList>
    </citation>
    <scope>NUCLEOTIDE SEQUENCE [LARGE SCALE GENOMIC DNA]</scope>
    <source>
        <strain evidence="2">cv. 9930</strain>
    </source>
</reference>
<protein>
    <submittedName>
        <fullName evidence="1">Uncharacterized protein</fullName>
    </submittedName>
</protein>
<sequence>MPTIRQWQFKKPKIFNVYHSHSDIKVDTNAPRIFLVAELVPKKFPLMMVVKSIALHPLPVASA</sequence>
<dbReference type="AlphaFoldDB" id="A0A0A0K3T6"/>
<reference evidence="1 2" key="1">
    <citation type="journal article" date="2009" name="Nat. Genet.">
        <title>The genome of the cucumber, Cucumis sativus L.</title>
        <authorList>
            <person name="Huang S."/>
            <person name="Li R."/>
            <person name="Zhang Z."/>
            <person name="Li L."/>
            <person name="Gu X."/>
            <person name="Fan W."/>
            <person name="Lucas W.J."/>
            <person name="Wang X."/>
            <person name="Xie B."/>
            <person name="Ni P."/>
            <person name="Ren Y."/>
            <person name="Zhu H."/>
            <person name="Li J."/>
            <person name="Lin K."/>
            <person name="Jin W."/>
            <person name="Fei Z."/>
            <person name="Li G."/>
            <person name="Staub J."/>
            <person name="Kilian A."/>
            <person name="van der Vossen E.A."/>
            <person name="Wu Y."/>
            <person name="Guo J."/>
            <person name="He J."/>
            <person name="Jia Z."/>
            <person name="Ren Y."/>
            <person name="Tian G."/>
            <person name="Lu Y."/>
            <person name="Ruan J."/>
            <person name="Qian W."/>
            <person name="Wang M."/>
            <person name="Huang Q."/>
            <person name="Li B."/>
            <person name="Xuan Z."/>
            <person name="Cao J."/>
            <person name="Asan"/>
            <person name="Wu Z."/>
            <person name="Zhang J."/>
            <person name="Cai Q."/>
            <person name="Bai Y."/>
            <person name="Zhao B."/>
            <person name="Han Y."/>
            <person name="Li Y."/>
            <person name="Li X."/>
            <person name="Wang S."/>
            <person name="Shi Q."/>
            <person name="Liu S."/>
            <person name="Cho W.K."/>
            <person name="Kim J.Y."/>
            <person name="Xu Y."/>
            <person name="Heller-Uszynska K."/>
            <person name="Miao H."/>
            <person name="Cheng Z."/>
            <person name="Zhang S."/>
            <person name="Wu J."/>
            <person name="Yang Y."/>
            <person name="Kang H."/>
            <person name="Li M."/>
            <person name="Liang H."/>
            <person name="Ren X."/>
            <person name="Shi Z."/>
            <person name="Wen M."/>
            <person name="Jian M."/>
            <person name="Yang H."/>
            <person name="Zhang G."/>
            <person name="Yang Z."/>
            <person name="Chen R."/>
            <person name="Liu S."/>
            <person name="Li J."/>
            <person name="Ma L."/>
            <person name="Liu H."/>
            <person name="Zhou Y."/>
            <person name="Zhao J."/>
            <person name="Fang X."/>
            <person name="Li G."/>
            <person name="Fang L."/>
            <person name="Li Y."/>
            <person name="Liu D."/>
            <person name="Zheng H."/>
            <person name="Zhang Y."/>
            <person name="Qin N."/>
            <person name="Li Z."/>
            <person name="Yang G."/>
            <person name="Yang S."/>
            <person name="Bolund L."/>
            <person name="Kristiansen K."/>
            <person name="Zheng H."/>
            <person name="Li S."/>
            <person name="Zhang X."/>
            <person name="Yang H."/>
            <person name="Wang J."/>
            <person name="Sun R."/>
            <person name="Zhang B."/>
            <person name="Jiang S."/>
            <person name="Wang J."/>
            <person name="Du Y."/>
            <person name="Li S."/>
        </authorList>
    </citation>
    <scope>NUCLEOTIDE SEQUENCE [LARGE SCALE GENOMIC DNA]</scope>
    <source>
        <strain evidence="2">cv. 9930</strain>
    </source>
</reference>
<reference evidence="1 2" key="3">
    <citation type="journal article" date="2010" name="BMC Genomics">
        <title>Transcriptome sequencing and comparative analysis of cucumber flowers with different sex types.</title>
        <authorList>
            <person name="Guo S."/>
            <person name="Zheng Y."/>
            <person name="Joung J.G."/>
            <person name="Liu S."/>
            <person name="Zhang Z."/>
            <person name="Crasta O.R."/>
            <person name="Sobral B.W."/>
            <person name="Xu Y."/>
            <person name="Huang S."/>
            <person name="Fei Z."/>
        </authorList>
    </citation>
    <scope>NUCLEOTIDE SEQUENCE [LARGE SCALE GENOMIC DNA]</scope>
    <source>
        <strain evidence="2">cv. 9930</strain>
    </source>
</reference>
<dbReference type="Proteomes" id="UP000029981">
    <property type="component" value="Chromosome 7"/>
</dbReference>
<proteinExistence type="predicted"/>
<evidence type="ECO:0000313" key="2">
    <source>
        <dbReference type="Proteomes" id="UP000029981"/>
    </source>
</evidence>
<organism evidence="1 2">
    <name type="scientific">Cucumis sativus</name>
    <name type="common">Cucumber</name>
    <dbReference type="NCBI Taxonomy" id="3659"/>
    <lineage>
        <taxon>Eukaryota</taxon>
        <taxon>Viridiplantae</taxon>
        <taxon>Streptophyta</taxon>
        <taxon>Embryophyta</taxon>
        <taxon>Tracheophyta</taxon>
        <taxon>Spermatophyta</taxon>
        <taxon>Magnoliopsida</taxon>
        <taxon>eudicotyledons</taxon>
        <taxon>Gunneridae</taxon>
        <taxon>Pentapetalae</taxon>
        <taxon>rosids</taxon>
        <taxon>fabids</taxon>
        <taxon>Cucurbitales</taxon>
        <taxon>Cucurbitaceae</taxon>
        <taxon>Benincaseae</taxon>
        <taxon>Cucumis</taxon>
    </lineage>
</organism>
<reference evidence="1 2" key="4">
    <citation type="journal article" date="2011" name="BMC Genomics">
        <title>RNA-Seq improves annotation of protein-coding genes in the cucumber genome.</title>
        <authorList>
            <person name="Li Z."/>
            <person name="Zhang Z."/>
            <person name="Yan P."/>
            <person name="Huang S."/>
            <person name="Fei Z."/>
            <person name="Lin K."/>
        </authorList>
    </citation>
    <scope>NUCLEOTIDE SEQUENCE [LARGE SCALE GENOMIC DNA]</scope>
    <source>
        <strain evidence="2">cv. 9930</strain>
    </source>
</reference>
<name>A0A0A0K3T6_CUCSA</name>
<gene>
    <name evidence="1" type="ORF">Csa_7G212640</name>
</gene>
<dbReference type="Gramene" id="KGN44173">
    <property type="protein sequence ID" value="KGN44173"/>
    <property type="gene ID" value="Csa_7G212640"/>
</dbReference>
<keyword evidence="2" id="KW-1185">Reference proteome</keyword>
<dbReference type="EMBL" id="CM002928">
    <property type="protein sequence ID" value="KGN44173.1"/>
    <property type="molecule type" value="Genomic_DNA"/>
</dbReference>
<accession>A0A0A0K3T6</accession>